<dbReference type="Gene3D" id="1.10.10.1450">
    <property type="match status" value="1"/>
</dbReference>
<dbReference type="GO" id="GO:0044547">
    <property type="term" value="F:DNA topoisomerase binding"/>
    <property type="evidence" value="ECO:0007669"/>
    <property type="project" value="TreeGrafter"/>
</dbReference>
<dbReference type="InterPro" id="IPR041426">
    <property type="entry name" value="Mos1_HTH"/>
</dbReference>
<evidence type="ECO:0000256" key="1">
    <source>
        <dbReference type="SAM" id="MobiDB-lite"/>
    </source>
</evidence>
<dbReference type="Pfam" id="PF17906">
    <property type="entry name" value="HTH_48"/>
    <property type="match status" value="1"/>
</dbReference>
<dbReference type="PANTHER" id="PTHR46060">
    <property type="entry name" value="MARINER MOS1 TRANSPOSASE-LIKE PROTEIN"/>
    <property type="match status" value="1"/>
</dbReference>
<dbReference type="EMBL" id="CATQJL010000316">
    <property type="protein sequence ID" value="CAJ0608639.1"/>
    <property type="molecule type" value="Genomic_DNA"/>
</dbReference>
<dbReference type="GO" id="GO:0031297">
    <property type="term" value="P:replication fork processing"/>
    <property type="evidence" value="ECO:0007669"/>
    <property type="project" value="TreeGrafter"/>
</dbReference>
<feature type="region of interest" description="Disordered" evidence="1">
    <location>
        <begin position="110"/>
        <end position="135"/>
    </location>
</feature>
<dbReference type="GO" id="GO:0000793">
    <property type="term" value="C:condensed chromosome"/>
    <property type="evidence" value="ECO:0007669"/>
    <property type="project" value="TreeGrafter"/>
</dbReference>
<organism evidence="3 4">
    <name type="scientific">Cylicocyclus nassatus</name>
    <name type="common">Nematode worm</name>
    <dbReference type="NCBI Taxonomy" id="53992"/>
    <lineage>
        <taxon>Eukaryota</taxon>
        <taxon>Metazoa</taxon>
        <taxon>Ecdysozoa</taxon>
        <taxon>Nematoda</taxon>
        <taxon>Chromadorea</taxon>
        <taxon>Rhabditida</taxon>
        <taxon>Rhabditina</taxon>
        <taxon>Rhabditomorpha</taxon>
        <taxon>Strongyloidea</taxon>
        <taxon>Strongylidae</taxon>
        <taxon>Cylicocyclus</taxon>
    </lineage>
</organism>
<dbReference type="GO" id="GO:0015074">
    <property type="term" value="P:DNA integration"/>
    <property type="evidence" value="ECO:0007669"/>
    <property type="project" value="TreeGrafter"/>
</dbReference>
<dbReference type="InterPro" id="IPR052709">
    <property type="entry name" value="Transposase-MT_Hybrid"/>
</dbReference>
<dbReference type="GO" id="GO:0042800">
    <property type="term" value="F:histone H3K4 methyltransferase activity"/>
    <property type="evidence" value="ECO:0007669"/>
    <property type="project" value="TreeGrafter"/>
</dbReference>
<evidence type="ECO:0000313" key="3">
    <source>
        <dbReference type="EMBL" id="CAJ0608639.1"/>
    </source>
</evidence>
<dbReference type="PANTHER" id="PTHR46060:SF2">
    <property type="entry name" value="HISTONE-LYSINE N-METHYLTRANSFERASE SETMAR"/>
    <property type="match status" value="1"/>
</dbReference>
<dbReference type="GO" id="GO:0044774">
    <property type="term" value="P:mitotic DNA integrity checkpoint signaling"/>
    <property type="evidence" value="ECO:0007669"/>
    <property type="project" value="TreeGrafter"/>
</dbReference>
<dbReference type="GO" id="GO:0005634">
    <property type="term" value="C:nucleus"/>
    <property type="evidence" value="ECO:0007669"/>
    <property type="project" value="TreeGrafter"/>
</dbReference>
<feature type="domain" description="Mos1 transposase HTH" evidence="2">
    <location>
        <begin position="4"/>
        <end position="52"/>
    </location>
</feature>
<dbReference type="GO" id="GO:0000014">
    <property type="term" value="F:single-stranded DNA endodeoxyribonuclease activity"/>
    <property type="evidence" value="ECO:0007669"/>
    <property type="project" value="TreeGrafter"/>
</dbReference>
<gene>
    <name evidence="3" type="ORF">CYNAS_LOCUS20622</name>
</gene>
<evidence type="ECO:0000313" key="4">
    <source>
        <dbReference type="Proteomes" id="UP001176961"/>
    </source>
</evidence>
<dbReference type="AlphaFoldDB" id="A0AA36HEK0"/>
<evidence type="ECO:0000259" key="2">
    <source>
        <dbReference type="Pfam" id="PF17906"/>
    </source>
</evidence>
<keyword evidence="4" id="KW-1185">Reference proteome</keyword>
<protein>
    <recommendedName>
        <fullName evidence="2">Mos1 transposase HTH domain-containing protein</fullName>
    </recommendedName>
</protein>
<dbReference type="GO" id="GO:0003697">
    <property type="term" value="F:single-stranded DNA binding"/>
    <property type="evidence" value="ECO:0007669"/>
    <property type="project" value="TreeGrafter"/>
</dbReference>
<dbReference type="GO" id="GO:0006303">
    <property type="term" value="P:double-strand break repair via nonhomologous end joining"/>
    <property type="evidence" value="ECO:0007669"/>
    <property type="project" value="TreeGrafter"/>
</dbReference>
<dbReference type="Proteomes" id="UP001176961">
    <property type="component" value="Unassembled WGS sequence"/>
</dbReference>
<sequence>MDKRDFHLLSLYEFKLGHESADATRNLRRSFGADAPDERTVREWFTRFLAGDEDVEDVKRIPRSSSSGSVPERLDDFVKKLMEPQQGKSWSDVVKEAGMMYTSMWNNSLSKRRKTEPAGSEWVKKEPSVSNQESQELTERYLRRAEQIHLKDVQIFLIDEESRALADVV</sequence>
<dbReference type="GO" id="GO:0046975">
    <property type="term" value="F:histone H3K36 methyltransferase activity"/>
    <property type="evidence" value="ECO:0007669"/>
    <property type="project" value="TreeGrafter"/>
</dbReference>
<comment type="caution">
    <text evidence="3">The sequence shown here is derived from an EMBL/GenBank/DDBJ whole genome shotgun (WGS) entry which is preliminary data.</text>
</comment>
<dbReference type="GO" id="GO:0000729">
    <property type="term" value="P:DNA double-strand break processing"/>
    <property type="evidence" value="ECO:0007669"/>
    <property type="project" value="TreeGrafter"/>
</dbReference>
<reference evidence="3" key="1">
    <citation type="submission" date="2023-07" db="EMBL/GenBank/DDBJ databases">
        <authorList>
            <consortium name="CYATHOMIX"/>
        </authorList>
    </citation>
    <scope>NUCLEOTIDE SEQUENCE</scope>
    <source>
        <strain evidence="3">N/A</strain>
    </source>
</reference>
<accession>A0AA36HEK0</accession>
<dbReference type="GO" id="GO:0003690">
    <property type="term" value="F:double-stranded DNA binding"/>
    <property type="evidence" value="ECO:0007669"/>
    <property type="project" value="TreeGrafter"/>
</dbReference>
<name>A0AA36HEK0_CYLNA</name>
<dbReference type="GO" id="GO:0035861">
    <property type="term" value="C:site of double-strand break"/>
    <property type="evidence" value="ECO:0007669"/>
    <property type="project" value="TreeGrafter"/>
</dbReference>
<proteinExistence type="predicted"/>